<evidence type="ECO:0000313" key="2">
    <source>
        <dbReference type="Proteomes" id="UP000501452"/>
    </source>
</evidence>
<dbReference type="KEGG" id="rub:GBA63_09130"/>
<reference evidence="1 2" key="1">
    <citation type="submission" date="2019-10" db="EMBL/GenBank/DDBJ databases">
        <title>Rubrobacter sp nov SCSIO 52090 isolated from a deep-sea sediment in the South China Sea.</title>
        <authorList>
            <person name="Chen R.W."/>
        </authorList>
    </citation>
    <scope>NUCLEOTIDE SEQUENCE [LARGE SCALE GENOMIC DNA]</scope>
    <source>
        <strain evidence="1 2">SCSIO 52909</strain>
    </source>
</reference>
<dbReference type="AlphaFoldDB" id="A0A6G8Q8I0"/>
<organism evidence="1 2">
    <name type="scientific">Rubrobacter tropicus</name>
    <dbReference type="NCBI Taxonomy" id="2653851"/>
    <lineage>
        <taxon>Bacteria</taxon>
        <taxon>Bacillati</taxon>
        <taxon>Actinomycetota</taxon>
        <taxon>Rubrobacteria</taxon>
        <taxon>Rubrobacterales</taxon>
        <taxon>Rubrobacteraceae</taxon>
        <taxon>Rubrobacter</taxon>
    </lineage>
</organism>
<proteinExistence type="predicted"/>
<dbReference type="Proteomes" id="UP000501452">
    <property type="component" value="Chromosome"/>
</dbReference>
<evidence type="ECO:0000313" key="1">
    <source>
        <dbReference type="EMBL" id="QIN82794.1"/>
    </source>
</evidence>
<sequence length="89" mass="10153">MTDETTLFPDDTGSCSRLVRFCVFDDPTGLDLHLAGEIRQIDGDVYTVSARRLTDGKLFHFSDLHDGWEDALASWESFKRRWEETLGLA</sequence>
<keyword evidence="2" id="KW-1185">Reference proteome</keyword>
<dbReference type="EMBL" id="CP045119">
    <property type="protein sequence ID" value="QIN82794.1"/>
    <property type="molecule type" value="Genomic_DNA"/>
</dbReference>
<dbReference type="RefSeq" id="WP_166175483.1">
    <property type="nucleotide sequence ID" value="NZ_CP045119.1"/>
</dbReference>
<name>A0A6G8Q8I0_9ACTN</name>
<gene>
    <name evidence="1" type="ORF">GBA63_09130</name>
</gene>
<accession>A0A6G8Q8I0</accession>
<protein>
    <submittedName>
        <fullName evidence="1">Uncharacterized protein</fullName>
    </submittedName>
</protein>